<reference evidence="1" key="1">
    <citation type="submission" date="2014-09" db="EMBL/GenBank/DDBJ databases">
        <authorList>
            <person name="Magalhaes I.L.F."/>
            <person name="Oliveira U."/>
            <person name="Santos F.R."/>
            <person name="Vidigal T.H.D.A."/>
            <person name="Brescovit A.D."/>
            <person name="Santos A.J."/>
        </authorList>
    </citation>
    <scope>NUCLEOTIDE SEQUENCE</scope>
    <source>
        <tissue evidence="1">Shoot tissue taken approximately 20 cm above the soil surface</tissue>
    </source>
</reference>
<dbReference type="EMBL" id="GBRH01181422">
    <property type="protein sequence ID" value="JAE16474.1"/>
    <property type="molecule type" value="Transcribed_RNA"/>
</dbReference>
<proteinExistence type="predicted"/>
<dbReference type="AlphaFoldDB" id="A0A0A9FZ18"/>
<name>A0A0A9FZ18_ARUDO</name>
<organism evidence="1">
    <name type="scientific">Arundo donax</name>
    <name type="common">Giant reed</name>
    <name type="synonym">Donax arundinaceus</name>
    <dbReference type="NCBI Taxonomy" id="35708"/>
    <lineage>
        <taxon>Eukaryota</taxon>
        <taxon>Viridiplantae</taxon>
        <taxon>Streptophyta</taxon>
        <taxon>Embryophyta</taxon>
        <taxon>Tracheophyta</taxon>
        <taxon>Spermatophyta</taxon>
        <taxon>Magnoliopsida</taxon>
        <taxon>Liliopsida</taxon>
        <taxon>Poales</taxon>
        <taxon>Poaceae</taxon>
        <taxon>PACMAD clade</taxon>
        <taxon>Arundinoideae</taxon>
        <taxon>Arundineae</taxon>
        <taxon>Arundo</taxon>
    </lineage>
</organism>
<accession>A0A0A9FZ18</accession>
<sequence length="51" mass="5906">MAKVPMVFNFTRLVVINCKFVTHSRGSEDWCPNHPVFRVSFKLIKSVRVAI</sequence>
<protein>
    <submittedName>
        <fullName evidence="1">Uncharacterized protein</fullName>
    </submittedName>
</protein>
<reference evidence="1" key="2">
    <citation type="journal article" date="2015" name="Data Brief">
        <title>Shoot transcriptome of the giant reed, Arundo donax.</title>
        <authorList>
            <person name="Barrero R.A."/>
            <person name="Guerrero F.D."/>
            <person name="Moolhuijzen P."/>
            <person name="Goolsby J.A."/>
            <person name="Tidwell J."/>
            <person name="Bellgard S.E."/>
            <person name="Bellgard M.I."/>
        </authorList>
    </citation>
    <scope>NUCLEOTIDE SEQUENCE</scope>
    <source>
        <tissue evidence="1">Shoot tissue taken approximately 20 cm above the soil surface</tissue>
    </source>
</reference>
<evidence type="ECO:0000313" key="1">
    <source>
        <dbReference type="EMBL" id="JAE16474.1"/>
    </source>
</evidence>